<dbReference type="CDD" id="cd02440">
    <property type="entry name" value="AdoMet_MTases"/>
    <property type="match status" value="1"/>
</dbReference>
<accession>A0ABY9HV88</accession>
<reference evidence="2 3" key="1">
    <citation type="submission" date="2023-03" db="EMBL/GenBank/DDBJ databases">
        <title>Isolation and description of six Streptomyces strains from soil environments, able to metabolize different microbial glucans.</title>
        <authorList>
            <person name="Widen T."/>
            <person name="Larsbrink J."/>
        </authorList>
    </citation>
    <scope>NUCLEOTIDE SEQUENCE [LARGE SCALE GENOMIC DNA]</scope>
    <source>
        <strain evidence="2 3">Mut1</strain>
        <plasmid evidence="2 3">unnamed1</plasmid>
    </source>
</reference>
<proteinExistence type="predicted"/>
<name>A0ABY9HV88_9ACTN</name>
<dbReference type="Proteomes" id="UP001239522">
    <property type="component" value="Plasmid unnamed1"/>
</dbReference>
<dbReference type="RefSeq" id="WP_306061578.1">
    <property type="nucleotide sequence ID" value="NZ_CP120998.1"/>
</dbReference>
<dbReference type="Pfam" id="PF08241">
    <property type="entry name" value="Methyltransf_11"/>
    <property type="match status" value="1"/>
</dbReference>
<dbReference type="GO" id="GO:0008168">
    <property type="term" value="F:methyltransferase activity"/>
    <property type="evidence" value="ECO:0007669"/>
    <property type="project" value="UniProtKB-KW"/>
</dbReference>
<dbReference type="EMBL" id="CP120998">
    <property type="protein sequence ID" value="WLQ38492.1"/>
    <property type="molecule type" value="Genomic_DNA"/>
</dbReference>
<evidence type="ECO:0000313" key="2">
    <source>
        <dbReference type="EMBL" id="WLQ38492.1"/>
    </source>
</evidence>
<evidence type="ECO:0000259" key="1">
    <source>
        <dbReference type="Pfam" id="PF08241"/>
    </source>
</evidence>
<dbReference type="GO" id="GO:0032259">
    <property type="term" value="P:methylation"/>
    <property type="evidence" value="ECO:0007669"/>
    <property type="project" value="UniProtKB-KW"/>
</dbReference>
<feature type="domain" description="Methyltransferase type 11" evidence="1">
    <location>
        <begin position="49"/>
        <end position="144"/>
    </location>
</feature>
<keyword evidence="3" id="KW-1185">Reference proteome</keyword>
<protein>
    <submittedName>
        <fullName evidence="2">Class I SAM-dependent methyltransferase</fullName>
    </submittedName>
</protein>
<evidence type="ECO:0000313" key="3">
    <source>
        <dbReference type="Proteomes" id="UP001239522"/>
    </source>
</evidence>
<dbReference type="PANTHER" id="PTHR43861:SF1">
    <property type="entry name" value="TRANS-ACONITATE 2-METHYLTRANSFERASE"/>
    <property type="match status" value="1"/>
</dbReference>
<keyword evidence="2" id="KW-0614">Plasmid</keyword>
<dbReference type="InterPro" id="IPR013216">
    <property type="entry name" value="Methyltransf_11"/>
</dbReference>
<dbReference type="InterPro" id="IPR029063">
    <property type="entry name" value="SAM-dependent_MTases_sf"/>
</dbReference>
<dbReference type="PANTHER" id="PTHR43861">
    <property type="entry name" value="TRANS-ACONITATE 2-METHYLTRANSFERASE-RELATED"/>
    <property type="match status" value="1"/>
</dbReference>
<keyword evidence="2" id="KW-0808">Transferase</keyword>
<dbReference type="Gene3D" id="3.40.50.150">
    <property type="entry name" value="Vaccinia Virus protein VP39"/>
    <property type="match status" value="1"/>
</dbReference>
<keyword evidence="2" id="KW-0489">Methyltransferase</keyword>
<sequence>MTAAEYWDKYKPHRGEKAERRPVADRFDWTGIPGSGPGAEVLGEPKTALDLGPAEGENAAFLTRAGVEVIGVDFSPAQVRRAREFWSDVPGLEFVHAEACAFLDGDLRWWDAIYSTWGAVWFTDPDALVPRVLRRLSPGGVFAFSHREPIAGQFGAQQMGGKWLEGREKELTVYRWQYSAEQWAGVLKLHGFVDIRSEVLPHPDAGSLGTLLVRACAPR</sequence>
<organism evidence="2 3">
    <name type="scientific">Streptomyces castrisilvae</name>
    <dbReference type="NCBI Taxonomy" id="3033811"/>
    <lineage>
        <taxon>Bacteria</taxon>
        <taxon>Bacillati</taxon>
        <taxon>Actinomycetota</taxon>
        <taxon>Actinomycetes</taxon>
        <taxon>Kitasatosporales</taxon>
        <taxon>Streptomycetaceae</taxon>
        <taxon>Streptomyces</taxon>
    </lineage>
</organism>
<dbReference type="SUPFAM" id="SSF53335">
    <property type="entry name" value="S-adenosyl-L-methionine-dependent methyltransferases"/>
    <property type="match status" value="1"/>
</dbReference>
<gene>
    <name evidence="2" type="ORF">P8A18_33800</name>
</gene>
<geneLocation type="plasmid" evidence="2 3">
    <name>unnamed1</name>
</geneLocation>